<accession>A0AAW1QQ33</accession>
<keyword evidence="3" id="KW-1185">Reference proteome</keyword>
<name>A0AAW1QQ33_9CHLO</name>
<dbReference type="SUPFAM" id="SSF49785">
    <property type="entry name" value="Galactose-binding domain-like"/>
    <property type="match status" value="1"/>
</dbReference>
<dbReference type="AlphaFoldDB" id="A0AAW1QQ33"/>
<dbReference type="InterPro" id="IPR022041">
    <property type="entry name" value="Methyltransf_FA"/>
</dbReference>
<protein>
    <recommendedName>
        <fullName evidence="1">BACK domain-containing protein</fullName>
    </recommendedName>
</protein>
<organism evidence="2 3">
    <name type="scientific">[Myrmecia] bisecta</name>
    <dbReference type="NCBI Taxonomy" id="41462"/>
    <lineage>
        <taxon>Eukaryota</taxon>
        <taxon>Viridiplantae</taxon>
        <taxon>Chlorophyta</taxon>
        <taxon>core chlorophytes</taxon>
        <taxon>Trebouxiophyceae</taxon>
        <taxon>Trebouxiales</taxon>
        <taxon>Trebouxiaceae</taxon>
        <taxon>Myrmecia</taxon>
    </lineage>
</organism>
<dbReference type="Gene3D" id="2.60.120.260">
    <property type="entry name" value="Galactose-binding domain-like"/>
    <property type="match status" value="1"/>
</dbReference>
<evidence type="ECO:0000313" key="2">
    <source>
        <dbReference type="EMBL" id="KAK9823236.1"/>
    </source>
</evidence>
<dbReference type="Pfam" id="PF12248">
    <property type="entry name" value="Methyltransf_FA"/>
    <property type="match status" value="1"/>
</dbReference>
<dbReference type="InterPro" id="IPR011705">
    <property type="entry name" value="BACK"/>
</dbReference>
<reference evidence="2 3" key="1">
    <citation type="journal article" date="2024" name="Nat. Commun.">
        <title>Phylogenomics reveals the evolutionary origins of lichenization in chlorophyte algae.</title>
        <authorList>
            <person name="Puginier C."/>
            <person name="Libourel C."/>
            <person name="Otte J."/>
            <person name="Skaloud P."/>
            <person name="Haon M."/>
            <person name="Grisel S."/>
            <person name="Petersen M."/>
            <person name="Berrin J.G."/>
            <person name="Delaux P.M."/>
            <person name="Dal Grande F."/>
            <person name="Keller J."/>
        </authorList>
    </citation>
    <scope>NUCLEOTIDE SEQUENCE [LARGE SCALE GENOMIC DNA]</scope>
    <source>
        <strain evidence="2 3">SAG 2043</strain>
    </source>
</reference>
<dbReference type="Proteomes" id="UP001489004">
    <property type="component" value="Unassembled WGS sequence"/>
</dbReference>
<dbReference type="PANTHER" id="PTHR47457">
    <property type="entry name" value="OS05G0345500 PROTEIN"/>
    <property type="match status" value="1"/>
</dbReference>
<dbReference type="EMBL" id="JALJOR010000002">
    <property type="protein sequence ID" value="KAK9823236.1"/>
    <property type="molecule type" value="Genomic_DNA"/>
</dbReference>
<sequence>MLRVNSDCVLVVPPWECAWLSDADLQLKNDAGCIAFEVKGENDATIIFKTTPGSKRWQHLTRSEGSLDQASAAAEHNYTVILGSHRNSCLKFEKDGVLCRQMEHVPGARLSNTEFTKFWINFDLGHTLRLDTVAAALGVVDLLSPAVESLRQPLLDYLAANLTAVVEADAGGWCSLSEACILGLLSNSCLGCRELALFDATMKWACCSAGDSPEEACRWARPMACIERMLPLIRFPLMSDQELQEVRRHPLVSCSAVLQELLLEASHSREENKQAVFDKQICTPQAPYSVEHKRYIRALTAAEAAILARFQRRHSPACQELMYIFDGDHNGVCHFLGTQYGAQEWVNPVLAERLQVRASSPVCRNTKPQGVVSGQFLRNNFAGPRSEAGVAQTWWSLDLGAANRLMCNYYTLRHDASQDYLRSWALQGSHDGLSWVDLRRHLNDATIRLAGQYASWPVVGHAASAPYRMFRILLLGPNASPVASARQRICLSYIELYGYFHRTSGEACHNATRRL</sequence>
<proteinExistence type="predicted"/>
<gene>
    <name evidence="2" type="ORF">WJX72_001265</name>
</gene>
<dbReference type="PANTHER" id="PTHR47457:SF1">
    <property type="entry name" value="BTB DOMAIN-CONTAINING PROTEIN-RELATED"/>
    <property type="match status" value="1"/>
</dbReference>
<evidence type="ECO:0000313" key="3">
    <source>
        <dbReference type="Proteomes" id="UP001489004"/>
    </source>
</evidence>
<dbReference type="Gene3D" id="1.25.40.420">
    <property type="match status" value="1"/>
</dbReference>
<comment type="caution">
    <text evidence="2">The sequence shown here is derived from an EMBL/GenBank/DDBJ whole genome shotgun (WGS) entry which is preliminary data.</text>
</comment>
<evidence type="ECO:0000259" key="1">
    <source>
        <dbReference type="SMART" id="SM00875"/>
    </source>
</evidence>
<dbReference type="SMART" id="SM00875">
    <property type="entry name" value="BACK"/>
    <property type="match status" value="1"/>
</dbReference>
<dbReference type="InterPro" id="IPR008979">
    <property type="entry name" value="Galactose-bd-like_sf"/>
</dbReference>
<feature type="domain" description="BACK" evidence="1">
    <location>
        <begin position="136"/>
        <end position="247"/>
    </location>
</feature>